<dbReference type="OrthoDB" id="9800709at2"/>
<dbReference type="InterPro" id="IPR004606">
    <property type="entry name" value="Mop_domain"/>
</dbReference>
<evidence type="ECO:0000313" key="6">
    <source>
        <dbReference type="Proteomes" id="UP001159075"/>
    </source>
</evidence>
<dbReference type="Proteomes" id="UP001152518">
    <property type="component" value="Unassembled WGS sequence"/>
</dbReference>
<dbReference type="GO" id="GO:0015689">
    <property type="term" value="P:molybdate ion transport"/>
    <property type="evidence" value="ECO:0007669"/>
    <property type="project" value="InterPro"/>
</dbReference>
<dbReference type="EMBL" id="JAOTLW010000002">
    <property type="protein sequence ID" value="MDI5830485.1"/>
    <property type="molecule type" value="Genomic_DNA"/>
</dbReference>
<keyword evidence="1 2" id="KW-0500">Molybdenum</keyword>
<dbReference type="SUPFAM" id="SSF50331">
    <property type="entry name" value="MOP-like"/>
    <property type="match status" value="1"/>
</dbReference>
<dbReference type="Pfam" id="PF03459">
    <property type="entry name" value="TOBE"/>
    <property type="match status" value="1"/>
</dbReference>
<dbReference type="NCBIfam" id="TIGR00638">
    <property type="entry name" value="Mop"/>
    <property type="match status" value="1"/>
</dbReference>
<keyword evidence="6" id="KW-1185">Reference proteome</keyword>
<dbReference type="PROSITE" id="PS51866">
    <property type="entry name" value="MOP"/>
    <property type="match status" value="1"/>
</dbReference>
<protein>
    <submittedName>
        <fullName evidence="5">Molybdopterin-binding protein</fullName>
    </submittedName>
    <submittedName>
        <fullName evidence="4">Transporter</fullName>
    </submittedName>
</protein>
<reference evidence="4" key="2">
    <citation type="submission" date="2019-04" db="EMBL/GenBank/DDBJ databases">
        <authorList>
            <person name="Zou H."/>
        </authorList>
    </citation>
    <scope>NUCLEOTIDE SEQUENCE</scope>
    <source>
        <strain evidence="4">2015oxa</strain>
    </source>
</reference>
<accession>A0A073L263</accession>
<dbReference type="Gene3D" id="2.40.50.100">
    <property type="match status" value="1"/>
</dbReference>
<evidence type="ECO:0000256" key="2">
    <source>
        <dbReference type="PROSITE-ProRule" id="PRU01213"/>
    </source>
</evidence>
<evidence type="ECO:0000259" key="3">
    <source>
        <dbReference type="PROSITE" id="PS51866"/>
    </source>
</evidence>
<organism evidence="4">
    <name type="scientific">Shewanella xiamenensis</name>
    <dbReference type="NCBI Taxonomy" id="332186"/>
    <lineage>
        <taxon>Bacteria</taxon>
        <taxon>Pseudomonadati</taxon>
        <taxon>Pseudomonadota</taxon>
        <taxon>Gammaproteobacteria</taxon>
        <taxon>Alteromonadales</taxon>
        <taxon>Shewanellaceae</taxon>
        <taxon>Shewanella</taxon>
    </lineage>
</organism>
<evidence type="ECO:0000313" key="4">
    <source>
        <dbReference type="EMBL" id="MDG5900083.1"/>
    </source>
</evidence>
<name>A0A073L263_9GAMM</name>
<proteinExistence type="predicted"/>
<dbReference type="EMBL" id="SUNE01000005">
    <property type="protein sequence ID" value="MDG5900083.1"/>
    <property type="molecule type" value="Genomic_DNA"/>
</dbReference>
<dbReference type="Proteomes" id="UP001159075">
    <property type="component" value="Unassembled WGS sequence"/>
</dbReference>
<gene>
    <name evidence="4" type="ORF">E2650_09315</name>
    <name evidence="5" type="ORF">ODY93_02815</name>
</gene>
<evidence type="ECO:0000256" key="1">
    <source>
        <dbReference type="ARBA" id="ARBA00022505"/>
    </source>
</evidence>
<reference evidence="5 6" key="3">
    <citation type="submission" date="2022-09" db="EMBL/GenBank/DDBJ databases">
        <title>The outer-membrane cytochrome OmcA is essential for infection of Shewanella oneidensis by a zebrafish-associated bacteriophage.</title>
        <authorList>
            <person name="Grenfell A.W."/>
            <person name="Intile P."/>
            <person name="Mcfarlane J."/>
            <person name="Leung D."/>
            <person name="Abdalla K."/>
            <person name="Wold M."/>
            <person name="Kees E."/>
            <person name="Gralnick J."/>
        </authorList>
    </citation>
    <scope>NUCLEOTIDE SEQUENCE [LARGE SCALE GENOMIC DNA]</scope>
    <source>
        <strain evidence="5 6">NF-5</strain>
    </source>
</reference>
<evidence type="ECO:0000313" key="5">
    <source>
        <dbReference type="EMBL" id="MDI5830485.1"/>
    </source>
</evidence>
<sequence>MKISARNTLSGTITAIEIGSVNNEVTIELAPGVVLTSVVTKASCERLNLKVGDSAYALIKASSVMIGVDD</sequence>
<dbReference type="InterPro" id="IPR008995">
    <property type="entry name" value="Mo/tungstate-bd_C_term_dom"/>
</dbReference>
<comment type="caution">
    <text evidence="4">The sequence shown here is derived from an EMBL/GenBank/DDBJ whole genome shotgun (WGS) entry which is preliminary data.</text>
</comment>
<reference evidence="4" key="1">
    <citation type="journal article" date="2019" name="Int J Environ Res Public Health">
        <title>Characterization of Chromosome-Mediated BlaOXA-894 in Shewanella xiamenensis Isolated from Pig Wastewater.</title>
        <authorList>
            <person name="Zou H."/>
            <person name="Zhou Z."/>
            <person name="Xia H."/>
            <person name="Zhao Q."/>
            <person name="Li X."/>
        </authorList>
    </citation>
    <scope>NUCLEOTIDE SEQUENCE</scope>
    <source>
        <strain evidence="4">2015oxa</strain>
    </source>
</reference>
<dbReference type="InterPro" id="IPR005116">
    <property type="entry name" value="Transp-assoc_OB_typ1"/>
</dbReference>
<feature type="domain" description="Mop" evidence="3">
    <location>
        <begin position="2"/>
        <end position="68"/>
    </location>
</feature>
<dbReference type="GeneID" id="75189320"/>
<dbReference type="AlphaFoldDB" id="A0A073L263"/>
<dbReference type="RefSeq" id="WP_037417205.1">
    <property type="nucleotide sequence ID" value="NZ_AP025014.1"/>
</dbReference>